<proteinExistence type="predicted"/>
<feature type="compositionally biased region" description="Polar residues" evidence="1">
    <location>
        <begin position="29"/>
        <end position="38"/>
    </location>
</feature>
<name>A0ABU6C282_9ACTN</name>
<reference evidence="2 3" key="1">
    <citation type="submission" date="2022-10" db="EMBL/GenBank/DDBJ databases">
        <authorList>
            <person name="Xie J."/>
            <person name="Shen N."/>
        </authorList>
    </citation>
    <scope>NUCLEOTIDE SEQUENCE [LARGE SCALE GENOMIC DNA]</scope>
    <source>
        <strain evidence="2 3">DSM 41681</strain>
    </source>
</reference>
<keyword evidence="3" id="KW-1185">Reference proteome</keyword>
<gene>
    <name evidence="2" type="ORF">OKJ48_00060</name>
</gene>
<dbReference type="EMBL" id="JAOZYB010000001">
    <property type="protein sequence ID" value="MEB3958663.1"/>
    <property type="molecule type" value="Genomic_DNA"/>
</dbReference>
<dbReference type="RefSeq" id="WP_324765649.1">
    <property type="nucleotide sequence ID" value="NZ_BAAATS010000022.1"/>
</dbReference>
<organism evidence="2 3">
    <name type="scientific">Streptomyces kunmingensis</name>
    <dbReference type="NCBI Taxonomy" id="68225"/>
    <lineage>
        <taxon>Bacteria</taxon>
        <taxon>Bacillati</taxon>
        <taxon>Actinomycetota</taxon>
        <taxon>Actinomycetes</taxon>
        <taxon>Kitasatosporales</taxon>
        <taxon>Streptomycetaceae</taxon>
        <taxon>Streptomyces</taxon>
    </lineage>
</organism>
<sequence length="59" mass="6427">MASAQDWVQLRARTAAARATAQALRQKSEQQITESQAWATRGRTPQPPQPVPGETIRAG</sequence>
<comment type="caution">
    <text evidence="2">The sequence shown here is derived from an EMBL/GenBank/DDBJ whole genome shotgun (WGS) entry which is preliminary data.</text>
</comment>
<feature type="region of interest" description="Disordered" evidence="1">
    <location>
        <begin position="21"/>
        <end position="59"/>
    </location>
</feature>
<dbReference type="Proteomes" id="UP001352223">
    <property type="component" value="Unassembled WGS sequence"/>
</dbReference>
<evidence type="ECO:0000313" key="3">
    <source>
        <dbReference type="Proteomes" id="UP001352223"/>
    </source>
</evidence>
<accession>A0ABU6C282</accession>
<evidence type="ECO:0000313" key="2">
    <source>
        <dbReference type="EMBL" id="MEB3958663.1"/>
    </source>
</evidence>
<protein>
    <submittedName>
        <fullName evidence="2">Uncharacterized protein</fullName>
    </submittedName>
</protein>
<evidence type="ECO:0000256" key="1">
    <source>
        <dbReference type="SAM" id="MobiDB-lite"/>
    </source>
</evidence>